<dbReference type="PANTHER" id="PTHR47237">
    <property type="entry name" value="SLL0310 PROTEIN"/>
    <property type="match status" value="1"/>
</dbReference>
<keyword evidence="3" id="KW-1185">Reference proteome</keyword>
<feature type="domain" description="N-acetyltransferase" evidence="1">
    <location>
        <begin position="4"/>
        <end position="136"/>
    </location>
</feature>
<dbReference type="OrthoDB" id="20916at2"/>
<dbReference type="PANTHER" id="PTHR47237:SF1">
    <property type="entry name" value="SLL0310 PROTEIN"/>
    <property type="match status" value="1"/>
</dbReference>
<dbReference type="InterPro" id="IPR041496">
    <property type="entry name" value="YitH/HolE_GNAT"/>
</dbReference>
<evidence type="ECO:0000313" key="2">
    <source>
        <dbReference type="EMBL" id="PWW03858.1"/>
    </source>
</evidence>
<dbReference type="Pfam" id="PF18014">
    <property type="entry name" value="Acetyltransf_18"/>
    <property type="match status" value="1"/>
</dbReference>
<dbReference type="Gene3D" id="3.40.630.90">
    <property type="match status" value="1"/>
</dbReference>
<dbReference type="AlphaFoldDB" id="A0A317PQU0"/>
<dbReference type="Gene3D" id="3.40.630.30">
    <property type="match status" value="1"/>
</dbReference>
<dbReference type="CDD" id="cd04301">
    <property type="entry name" value="NAT_SF"/>
    <property type="match status" value="1"/>
</dbReference>
<dbReference type="Proteomes" id="UP000246352">
    <property type="component" value="Unassembled WGS sequence"/>
</dbReference>
<dbReference type="GO" id="GO:0016747">
    <property type="term" value="F:acyltransferase activity, transferring groups other than amino-acyl groups"/>
    <property type="evidence" value="ECO:0007669"/>
    <property type="project" value="InterPro"/>
</dbReference>
<dbReference type="EMBL" id="QGTR01000001">
    <property type="protein sequence ID" value="PWW03858.1"/>
    <property type="molecule type" value="Genomic_DNA"/>
</dbReference>
<dbReference type="InterPro" id="IPR016181">
    <property type="entry name" value="Acyl_CoA_acyltransferase"/>
</dbReference>
<name>A0A317PQU0_9HYPH</name>
<reference evidence="2 3" key="1">
    <citation type="submission" date="2018-05" db="EMBL/GenBank/DDBJ databases">
        <title>Genomic Encyclopedia of Type Strains, Phase IV (KMG-IV): sequencing the most valuable type-strain genomes for metagenomic binning, comparative biology and taxonomic classification.</title>
        <authorList>
            <person name="Goeker M."/>
        </authorList>
    </citation>
    <scope>NUCLEOTIDE SEQUENCE [LARGE SCALE GENOMIC DNA]</scope>
    <source>
        <strain evidence="2 3">DSM 16791</strain>
    </source>
</reference>
<gene>
    <name evidence="2" type="ORF">DFR52_101547</name>
</gene>
<protein>
    <submittedName>
        <fullName evidence="2">Acetyltransferase (GNAT) family protein</fullName>
    </submittedName>
</protein>
<dbReference type="Pfam" id="PF00583">
    <property type="entry name" value="Acetyltransf_1"/>
    <property type="match status" value="1"/>
</dbReference>
<evidence type="ECO:0000313" key="3">
    <source>
        <dbReference type="Proteomes" id="UP000246352"/>
    </source>
</evidence>
<dbReference type="InterPro" id="IPR000182">
    <property type="entry name" value="GNAT_dom"/>
</dbReference>
<dbReference type="InterPro" id="IPR052729">
    <property type="entry name" value="Acyl/Acetyltrans_Enzymes"/>
</dbReference>
<dbReference type="PROSITE" id="PS51186">
    <property type="entry name" value="GNAT"/>
    <property type="match status" value="1"/>
</dbReference>
<evidence type="ECO:0000259" key="1">
    <source>
        <dbReference type="PROSITE" id="PS51186"/>
    </source>
</evidence>
<comment type="caution">
    <text evidence="2">The sequence shown here is derived from an EMBL/GenBank/DDBJ whole genome shotgun (WGS) entry which is preliminary data.</text>
</comment>
<keyword evidence="2" id="KW-0808">Transferase</keyword>
<organism evidence="2 3">
    <name type="scientific">Hoeflea marina</name>
    <dbReference type="NCBI Taxonomy" id="274592"/>
    <lineage>
        <taxon>Bacteria</taxon>
        <taxon>Pseudomonadati</taxon>
        <taxon>Pseudomonadota</taxon>
        <taxon>Alphaproteobacteria</taxon>
        <taxon>Hyphomicrobiales</taxon>
        <taxon>Rhizobiaceae</taxon>
        <taxon>Hoeflea</taxon>
    </lineage>
</organism>
<accession>A0A317PQU0</accession>
<dbReference type="RefSeq" id="WP_110030360.1">
    <property type="nucleotide sequence ID" value="NZ_QGTR01000001.1"/>
</dbReference>
<proteinExistence type="predicted"/>
<sequence length="286" mass="31000">MTDMRIRPAALAEFSTAIDWAASEGWNPGLDDLAAFHATDPDGFLMGFIDDEPVAAISVVRYSPDFGFLGFYIVRPDHRGTGAGLRLWNAGMARLEGSTVGLDGVVAQQENYRKSGFVLDGRNIRHTGVPQLVDAAPSGLCMRSVEPFDIPALADFDRTRFGAARDSFLRRWLLPDAPNSRQALMVIADKGPIGFGAMRRCRKGYKIGPLFAQGLEPARALFQGLCALVPAGSEVTLDTPEDNVPAVQLAREAGLAPVFETARMYKGRPPEIDRPSVFGITSFELG</sequence>
<dbReference type="SUPFAM" id="SSF55729">
    <property type="entry name" value="Acyl-CoA N-acyltransferases (Nat)"/>
    <property type="match status" value="1"/>
</dbReference>